<dbReference type="AlphaFoldDB" id="A0A852W5R7"/>
<accession>A0A852W5R7</accession>
<dbReference type="Proteomes" id="UP000549695">
    <property type="component" value="Unassembled WGS sequence"/>
</dbReference>
<dbReference type="EMBL" id="JACCCZ010000001">
    <property type="protein sequence ID" value="NYG04467.1"/>
    <property type="molecule type" value="Genomic_DNA"/>
</dbReference>
<sequence>MPAHEAPAPATVVPLCRAARHGDAAGVRCPHCTRPTRDDRDAVVLRLPRLRDHEVLAGEL</sequence>
<evidence type="ECO:0000313" key="2">
    <source>
        <dbReference type="Proteomes" id="UP000549695"/>
    </source>
</evidence>
<name>A0A852W5R7_PSEA5</name>
<evidence type="ECO:0000313" key="1">
    <source>
        <dbReference type="EMBL" id="NYG04467.1"/>
    </source>
</evidence>
<dbReference type="GeneID" id="98054420"/>
<gene>
    <name evidence="1" type="ORF">HDA37_004752</name>
</gene>
<comment type="caution">
    <text evidence="1">The sequence shown here is derived from an EMBL/GenBank/DDBJ whole genome shotgun (WGS) entry which is preliminary data.</text>
</comment>
<keyword evidence="2" id="KW-1185">Reference proteome</keyword>
<proteinExistence type="predicted"/>
<reference evidence="1 2" key="1">
    <citation type="submission" date="2020-07" db="EMBL/GenBank/DDBJ databases">
        <title>Sequencing the genomes of 1000 actinobacteria strains.</title>
        <authorList>
            <person name="Klenk H.-P."/>
        </authorList>
    </citation>
    <scope>NUCLEOTIDE SEQUENCE [LARGE SCALE GENOMIC DNA]</scope>
    <source>
        <strain evidence="1 2">DSM 44749</strain>
    </source>
</reference>
<protein>
    <submittedName>
        <fullName evidence="1">Uncharacterized protein</fullName>
    </submittedName>
</protein>
<organism evidence="1 2">
    <name type="scientific">Pseudonocardia alni</name>
    <name type="common">Amycolata alni</name>
    <dbReference type="NCBI Taxonomy" id="33907"/>
    <lineage>
        <taxon>Bacteria</taxon>
        <taxon>Bacillati</taxon>
        <taxon>Actinomycetota</taxon>
        <taxon>Actinomycetes</taxon>
        <taxon>Pseudonocardiales</taxon>
        <taxon>Pseudonocardiaceae</taxon>
        <taxon>Pseudonocardia</taxon>
    </lineage>
</organism>
<dbReference type="RefSeq" id="WP_139282703.1">
    <property type="nucleotide sequence ID" value="NZ_BAAAJZ010000012.1"/>
</dbReference>